<dbReference type="Proteomes" id="UP000829720">
    <property type="component" value="Unassembled WGS sequence"/>
</dbReference>
<reference evidence="2" key="1">
    <citation type="submission" date="2021-01" db="EMBL/GenBank/DDBJ databases">
        <authorList>
            <person name="Zahm M."/>
            <person name="Roques C."/>
            <person name="Cabau C."/>
            <person name="Klopp C."/>
            <person name="Donnadieu C."/>
            <person name="Jouanno E."/>
            <person name="Lampietro C."/>
            <person name="Louis A."/>
            <person name="Herpin A."/>
            <person name="Echchiki A."/>
            <person name="Berthelot C."/>
            <person name="Parey E."/>
            <person name="Roest-Crollius H."/>
            <person name="Braasch I."/>
            <person name="Postlethwait J."/>
            <person name="Bobe J."/>
            <person name="Montfort J."/>
            <person name="Bouchez O."/>
            <person name="Begum T."/>
            <person name="Mejri S."/>
            <person name="Adams A."/>
            <person name="Chen W.-J."/>
            <person name="Guiguen Y."/>
        </authorList>
    </citation>
    <scope>NUCLEOTIDE SEQUENCE</scope>
    <source>
        <tissue evidence="2">Blood</tissue>
    </source>
</reference>
<evidence type="ECO:0000313" key="3">
    <source>
        <dbReference type="Proteomes" id="UP000829720"/>
    </source>
</evidence>
<evidence type="ECO:0000256" key="1">
    <source>
        <dbReference type="SAM" id="SignalP"/>
    </source>
</evidence>
<dbReference type="PANTHER" id="PTHR31497:SF0">
    <property type="entry name" value="AUTOCRINE PROLIFERATION REPRESSOR PROTEIN A"/>
    <property type="match status" value="1"/>
</dbReference>
<evidence type="ECO:0000313" key="2">
    <source>
        <dbReference type="EMBL" id="KAI1886455.1"/>
    </source>
</evidence>
<feature type="chain" id="PRO_5035768825" description="Autocrine proliferation repressor protein A-like" evidence="1">
    <location>
        <begin position="24"/>
        <end position="503"/>
    </location>
</feature>
<dbReference type="Gene3D" id="3.40.50.1820">
    <property type="entry name" value="alpha/beta hydrolase"/>
    <property type="match status" value="1"/>
</dbReference>
<proteinExistence type="predicted"/>
<evidence type="ECO:0008006" key="4">
    <source>
        <dbReference type="Google" id="ProtNLM"/>
    </source>
</evidence>
<dbReference type="AlphaFoldDB" id="A0A8T3CV11"/>
<sequence length="503" mass="57780">MERTWFIVILKSALWILNSPASAVPTNRRYRMALDQYVNTFDPHYSYTVLDNLTRREEEFTSYVLNMTSLKWLNESVVDRPVWWHYVTVTIPRQIRPGLENSAFFFIDGGANGVEPPVKTTPLQEVISAFAVSSGTVSACITQVPNQPLSFRDSVAGKKWRSGNDLLAYTWWHFLTNESDDPQWLLLFPMTKACVRGIDTVCDFMLKVSGGRQRIDRFTVSGASKRGWAAWLTAAVDSRVVTLMPIVMDLLNITQNLHHHFRAYGGWTFTFWSYYQLNITDLLDSPRMDLLTKHIDPLSYSERYRSKPKLLISAAGDEFFLLDDSHYYYQQLQGEKHLRILPNAEHTCAGHWLTLFQSIQAFYLSTTLRWKRPTMHWNRTQSGESGAIYLHTDTPPIRVLAYHADTWGAKRRDFRWAVAMPGHPDQFLFRPIPWWSSPVSSPSPGVYMKEFPLPKGGWRAFFIQATFAGPMGSVQTFSTEVHIIPETFPFPQCKAKGCHGTIV</sequence>
<dbReference type="Pfam" id="PF10142">
    <property type="entry name" value="PhoPQ_related"/>
    <property type="match status" value="1"/>
</dbReference>
<feature type="signal peptide" evidence="1">
    <location>
        <begin position="1"/>
        <end position="23"/>
    </location>
</feature>
<keyword evidence="3" id="KW-1185">Reference proteome</keyword>
<dbReference type="PIRSF" id="PIRSF014728">
    <property type="entry name" value="PqaA"/>
    <property type="match status" value="1"/>
</dbReference>
<protein>
    <recommendedName>
        <fullName evidence="4">Autocrine proliferation repressor protein A-like</fullName>
    </recommendedName>
</protein>
<dbReference type="InterPro" id="IPR009199">
    <property type="entry name" value="PhoPQ-act_pathogen-rel_PqaA"/>
</dbReference>
<dbReference type="OrthoDB" id="2020799at2759"/>
<dbReference type="PANTHER" id="PTHR31497">
    <property type="entry name" value="AUTOCRINE PROLIFERATION REPRESSOR PROTEIN A"/>
    <property type="match status" value="1"/>
</dbReference>
<dbReference type="EMBL" id="JAERUA010000019">
    <property type="protein sequence ID" value="KAI1886455.1"/>
    <property type="molecule type" value="Genomic_DNA"/>
</dbReference>
<dbReference type="SUPFAM" id="SSF53474">
    <property type="entry name" value="alpha/beta-Hydrolases"/>
    <property type="match status" value="1"/>
</dbReference>
<organism evidence="2 3">
    <name type="scientific">Albula goreensis</name>
    <dbReference type="NCBI Taxonomy" id="1534307"/>
    <lineage>
        <taxon>Eukaryota</taxon>
        <taxon>Metazoa</taxon>
        <taxon>Chordata</taxon>
        <taxon>Craniata</taxon>
        <taxon>Vertebrata</taxon>
        <taxon>Euteleostomi</taxon>
        <taxon>Actinopterygii</taxon>
        <taxon>Neopterygii</taxon>
        <taxon>Teleostei</taxon>
        <taxon>Albuliformes</taxon>
        <taxon>Albulidae</taxon>
        <taxon>Albula</taxon>
    </lineage>
</organism>
<accession>A0A8T3CV11</accession>
<dbReference type="InterPro" id="IPR029058">
    <property type="entry name" value="AB_hydrolase_fold"/>
</dbReference>
<name>A0A8T3CV11_9TELE</name>
<keyword evidence="1" id="KW-0732">Signal</keyword>
<gene>
    <name evidence="2" type="ORF">AGOR_G00195930</name>
</gene>
<comment type="caution">
    <text evidence="2">The sequence shown here is derived from an EMBL/GenBank/DDBJ whole genome shotgun (WGS) entry which is preliminary data.</text>
</comment>